<feature type="domain" description="DUF4394" evidence="2">
    <location>
        <begin position="34"/>
        <end position="254"/>
    </location>
</feature>
<gene>
    <name evidence="3" type="ORF">CNQ84_16340</name>
</gene>
<evidence type="ECO:0000256" key="1">
    <source>
        <dbReference type="SAM" id="SignalP"/>
    </source>
</evidence>
<organism evidence="3 4">
    <name type="scientific">Pseudomonas abyssi</name>
    <dbReference type="NCBI Taxonomy" id="170540"/>
    <lineage>
        <taxon>Bacteria</taxon>
        <taxon>Pseudomonadati</taxon>
        <taxon>Pseudomonadota</taxon>
        <taxon>Gammaproteobacteria</taxon>
        <taxon>Pseudomonadales</taxon>
        <taxon>Pseudomonadaceae</taxon>
        <taxon>Pseudomonas</taxon>
    </lineage>
</organism>
<comment type="caution">
    <text evidence="3">The sequence shown here is derived from an EMBL/GenBank/DDBJ whole genome shotgun (WGS) entry which is preliminary data.</text>
</comment>
<evidence type="ECO:0000313" key="4">
    <source>
        <dbReference type="Proteomes" id="UP000242313"/>
    </source>
</evidence>
<reference evidence="3 4" key="1">
    <citation type="submission" date="2017-09" db="EMBL/GenBank/DDBJ databases">
        <title>Pseudomonas abyssi sp. nov. isolated from Abyssopelagic Water.</title>
        <authorList>
            <person name="Wei Y."/>
        </authorList>
    </citation>
    <scope>NUCLEOTIDE SEQUENCE [LARGE SCALE GENOMIC DNA]</scope>
    <source>
        <strain evidence="3 4">MT5</strain>
    </source>
</reference>
<dbReference type="InterPro" id="IPR025507">
    <property type="entry name" value="DUF4394"/>
</dbReference>
<dbReference type="EMBL" id="NTMR01000024">
    <property type="protein sequence ID" value="PBK03096.1"/>
    <property type="molecule type" value="Genomic_DNA"/>
</dbReference>
<dbReference type="InterPro" id="IPR015943">
    <property type="entry name" value="WD40/YVTN_repeat-like_dom_sf"/>
</dbReference>
<keyword evidence="1" id="KW-0732">Signal</keyword>
<evidence type="ECO:0000313" key="3">
    <source>
        <dbReference type="EMBL" id="PBK03096.1"/>
    </source>
</evidence>
<keyword evidence="4" id="KW-1185">Reference proteome</keyword>
<evidence type="ECO:0000259" key="2">
    <source>
        <dbReference type="Pfam" id="PF14339"/>
    </source>
</evidence>
<dbReference type="InterPro" id="IPR011044">
    <property type="entry name" value="Quino_amine_DH_bsu"/>
</dbReference>
<proteinExistence type="predicted"/>
<protein>
    <recommendedName>
        <fullName evidence="2">DUF4394 domain-containing protein</fullName>
    </recommendedName>
</protein>
<dbReference type="Gene3D" id="2.130.10.10">
    <property type="entry name" value="YVTN repeat-like/Quinoprotein amine dehydrogenase"/>
    <property type="match status" value="1"/>
</dbReference>
<dbReference type="Pfam" id="PF14339">
    <property type="entry name" value="DUF4394"/>
    <property type="match status" value="1"/>
</dbReference>
<feature type="chain" id="PRO_5012720206" description="DUF4394 domain-containing protein" evidence="1">
    <location>
        <begin position="23"/>
        <end position="259"/>
    </location>
</feature>
<feature type="signal peptide" evidence="1">
    <location>
        <begin position="1"/>
        <end position="22"/>
    </location>
</feature>
<accession>A0A2A3ME44</accession>
<dbReference type="SUPFAM" id="SSF50969">
    <property type="entry name" value="YVTN repeat-like/Quinoprotein amine dehydrogenase"/>
    <property type="match status" value="1"/>
</dbReference>
<dbReference type="Proteomes" id="UP000242313">
    <property type="component" value="Unassembled WGS sequence"/>
</dbReference>
<dbReference type="RefSeq" id="WP_096005904.1">
    <property type="nucleotide sequence ID" value="NZ_NTMR01000024.1"/>
</dbReference>
<sequence>MKTITTLILGSSLVLAAGTASAAQLIALGQDGMLHKVDIDSLSVTGSMAVTGASDLRGIDVRPANGMLYALSGGDGIVTIDTASGAATTATTLKSVLPGDGPAVVDFNPKADRLRLLAADGTNYRVNVDNGDVAVDGSVAYVADGAYAGQTAQIVAGAYTHSFAGADVTELFTVDLATGMLMFQNPPNDGVQQAVGELAKGLDGAAMDILSDGKGDNTTYVLTGTTLHTVDLTTGTPTTLGDVSGLPSDIIDIAATNGM</sequence>
<name>A0A2A3ME44_9PSED</name>
<dbReference type="AlphaFoldDB" id="A0A2A3ME44"/>